<evidence type="ECO:0000256" key="4">
    <source>
        <dbReference type="ARBA" id="ARBA00022840"/>
    </source>
</evidence>
<evidence type="ECO:0000313" key="8">
    <source>
        <dbReference type="Proteomes" id="UP000238312"/>
    </source>
</evidence>
<dbReference type="RefSeq" id="WP_106247184.1">
    <property type="nucleotide sequence ID" value="NZ_PVNG01000017.1"/>
</dbReference>
<name>A0A2T0MQQ5_9ACTN</name>
<comment type="similarity">
    <text evidence="1">Belongs to the ATPase alpha/beta chains family.</text>
</comment>
<evidence type="ECO:0000313" key="7">
    <source>
        <dbReference type="EMBL" id="PRX60442.1"/>
    </source>
</evidence>
<keyword evidence="5" id="KW-0406">Ion transport</keyword>
<dbReference type="AlphaFoldDB" id="A0A2T0MQQ5"/>
<evidence type="ECO:0000256" key="1">
    <source>
        <dbReference type="ARBA" id="ARBA00008936"/>
    </source>
</evidence>
<evidence type="ECO:0000256" key="2">
    <source>
        <dbReference type="ARBA" id="ARBA00022448"/>
    </source>
</evidence>
<dbReference type="GO" id="GO:0006811">
    <property type="term" value="P:monoatomic ion transport"/>
    <property type="evidence" value="ECO:0007669"/>
    <property type="project" value="UniProtKB-KW"/>
</dbReference>
<reference evidence="7 8" key="1">
    <citation type="submission" date="2018-03" db="EMBL/GenBank/DDBJ databases">
        <title>Genomic Encyclopedia of Type Strains, Phase III (KMG-III): the genomes of soil and plant-associated and newly described type strains.</title>
        <authorList>
            <person name="Whitman W."/>
        </authorList>
    </citation>
    <scope>NUCLEOTIDE SEQUENCE [LARGE SCALE GENOMIC DNA]</scope>
    <source>
        <strain evidence="7 8">CGMCC 4.7104</strain>
    </source>
</reference>
<sequence length="64" mass="6745">MRVLLAEADRLSALAELVGTATFPARERVVLLAGRLLREGLLQQSALSPSDAYCAPSAPPAWPG</sequence>
<keyword evidence="3" id="KW-0547">Nucleotide-binding</keyword>
<evidence type="ECO:0000259" key="6">
    <source>
        <dbReference type="Pfam" id="PF22919"/>
    </source>
</evidence>
<protein>
    <recommendedName>
        <fullName evidence="6">ATP synthase A/B type C-terminal domain-containing protein</fullName>
    </recommendedName>
</protein>
<evidence type="ECO:0000256" key="5">
    <source>
        <dbReference type="ARBA" id="ARBA00023065"/>
    </source>
</evidence>
<organism evidence="7 8">
    <name type="scientific">Nonomuraea fuscirosea</name>
    <dbReference type="NCBI Taxonomy" id="1291556"/>
    <lineage>
        <taxon>Bacteria</taxon>
        <taxon>Bacillati</taxon>
        <taxon>Actinomycetota</taxon>
        <taxon>Actinomycetes</taxon>
        <taxon>Streptosporangiales</taxon>
        <taxon>Streptosporangiaceae</taxon>
        <taxon>Nonomuraea</taxon>
    </lineage>
</organism>
<dbReference type="InterPro" id="IPR024034">
    <property type="entry name" value="ATPase_F1/V1_b/a_C"/>
</dbReference>
<dbReference type="Proteomes" id="UP000238312">
    <property type="component" value="Unassembled WGS sequence"/>
</dbReference>
<feature type="domain" description="ATP synthase A/B type C-terminal" evidence="6">
    <location>
        <begin position="3"/>
        <end position="55"/>
    </location>
</feature>
<keyword evidence="8" id="KW-1185">Reference proteome</keyword>
<accession>A0A2T0MQQ5</accession>
<evidence type="ECO:0000256" key="3">
    <source>
        <dbReference type="ARBA" id="ARBA00022741"/>
    </source>
</evidence>
<comment type="caution">
    <text evidence="7">The sequence shown here is derived from an EMBL/GenBank/DDBJ whole genome shotgun (WGS) entry which is preliminary data.</text>
</comment>
<dbReference type="EMBL" id="PVNG01000017">
    <property type="protein sequence ID" value="PRX60442.1"/>
    <property type="molecule type" value="Genomic_DNA"/>
</dbReference>
<keyword evidence="2" id="KW-0813">Transport</keyword>
<keyword evidence="4" id="KW-0067">ATP-binding</keyword>
<gene>
    <name evidence="7" type="ORF">B0I32_117209</name>
</gene>
<dbReference type="InterPro" id="IPR055190">
    <property type="entry name" value="ATP-synt_VA_C"/>
</dbReference>
<dbReference type="Pfam" id="PF22919">
    <property type="entry name" value="ATP-synt_VA_C"/>
    <property type="match status" value="1"/>
</dbReference>
<proteinExistence type="inferred from homology"/>
<dbReference type="Gene3D" id="1.10.1140.10">
    <property type="entry name" value="Bovine Mitochondrial F1-atpase, Atp Synthase Beta Chain, Chain D, domain 3"/>
    <property type="match status" value="1"/>
</dbReference>